<feature type="transmembrane region" description="Helical" evidence="1">
    <location>
        <begin position="9"/>
        <end position="30"/>
    </location>
</feature>
<keyword evidence="1" id="KW-0472">Membrane</keyword>
<evidence type="ECO:0000313" key="2">
    <source>
        <dbReference type="EMBL" id="OEH92598.1"/>
    </source>
</evidence>
<keyword evidence="1" id="KW-0812">Transmembrane</keyword>
<gene>
    <name evidence="2" type="ORF">BFG57_15045</name>
</gene>
<dbReference type="Proteomes" id="UP000095209">
    <property type="component" value="Unassembled WGS sequence"/>
</dbReference>
<organism evidence="2 3">
    <name type="scientific">Bacillus solimangrovi</name>
    <dbReference type="NCBI Taxonomy" id="1305675"/>
    <lineage>
        <taxon>Bacteria</taxon>
        <taxon>Bacillati</taxon>
        <taxon>Bacillota</taxon>
        <taxon>Bacilli</taxon>
        <taxon>Bacillales</taxon>
        <taxon>Bacillaceae</taxon>
        <taxon>Bacillus</taxon>
    </lineage>
</organism>
<dbReference type="EMBL" id="MJEH01000024">
    <property type="protein sequence ID" value="OEH92598.1"/>
    <property type="molecule type" value="Genomic_DNA"/>
</dbReference>
<accession>A0A1E5LEU2</accession>
<proteinExistence type="predicted"/>
<protein>
    <submittedName>
        <fullName evidence="2">General stress protein</fullName>
    </submittedName>
</protein>
<feature type="transmembrane region" description="Helical" evidence="1">
    <location>
        <begin position="120"/>
        <end position="140"/>
    </location>
</feature>
<evidence type="ECO:0000313" key="3">
    <source>
        <dbReference type="Proteomes" id="UP000095209"/>
    </source>
</evidence>
<dbReference type="AlphaFoldDB" id="A0A1E5LEU2"/>
<keyword evidence="3" id="KW-1185">Reference proteome</keyword>
<evidence type="ECO:0000256" key="1">
    <source>
        <dbReference type="SAM" id="Phobius"/>
    </source>
</evidence>
<keyword evidence="1" id="KW-1133">Transmembrane helix</keyword>
<feature type="transmembrane region" description="Helical" evidence="1">
    <location>
        <begin position="94"/>
        <end position="114"/>
    </location>
</feature>
<sequence length="172" mass="20722">MKAKLERRLVLLYGGETISIFLFIIVSFMLNKFYPQIRLYSLYSFWCSFFFLEFLLAQGSVYWYSKWKRLKREGTSVTPSSIVRLLKRFKKYNVGLIILSPFVIIIDIYVWYPLLSLNSVLIVTFIYIFAILEYINYFYIQLSYDNLSDIKHLLKTRKLKQACLNKDFERMM</sequence>
<dbReference type="RefSeq" id="WP_069717381.1">
    <property type="nucleotide sequence ID" value="NZ_MJEH01000024.1"/>
</dbReference>
<feature type="transmembrane region" description="Helical" evidence="1">
    <location>
        <begin position="42"/>
        <end position="64"/>
    </location>
</feature>
<reference evidence="2 3" key="1">
    <citation type="submission" date="2016-08" db="EMBL/GenBank/DDBJ databases">
        <title>Genome of Bacillus solimangrovi GH2-4.</title>
        <authorList>
            <person name="Lim S."/>
            <person name="Kim B.-C."/>
        </authorList>
    </citation>
    <scope>NUCLEOTIDE SEQUENCE [LARGE SCALE GENOMIC DNA]</scope>
    <source>
        <strain evidence="2 3">GH2-4</strain>
    </source>
</reference>
<comment type="caution">
    <text evidence="2">The sequence shown here is derived from an EMBL/GenBank/DDBJ whole genome shotgun (WGS) entry which is preliminary data.</text>
</comment>
<dbReference type="OrthoDB" id="4826010at2"/>
<name>A0A1E5LEU2_9BACI</name>
<dbReference type="STRING" id="1305675.BFG57_15045"/>